<evidence type="ECO:0000313" key="3">
    <source>
        <dbReference type="EMBL" id="RWX79409.1"/>
    </source>
</evidence>
<reference evidence="3 4" key="1">
    <citation type="submission" date="2019-01" db="EMBL/GenBank/DDBJ databases">
        <title>The draft genome of Rhizobium sp. 24NR.</title>
        <authorList>
            <person name="Liu L."/>
            <person name="Liang L."/>
            <person name="Shi S."/>
            <person name="Xu L."/>
            <person name="Wang X."/>
            <person name="Li L."/>
            <person name="Zhang X."/>
        </authorList>
    </citation>
    <scope>NUCLEOTIDE SEQUENCE [LARGE SCALE GENOMIC DNA]</scope>
    <source>
        <strain evidence="3 4">24NR</strain>
    </source>
</reference>
<gene>
    <name evidence="3" type="ORF">EPK99_09295</name>
</gene>
<accession>A0A444LK83</accession>
<dbReference type="OrthoDB" id="9790710at2"/>
<dbReference type="InterPro" id="IPR001296">
    <property type="entry name" value="Glyco_trans_1"/>
</dbReference>
<dbReference type="RefSeq" id="WP_128442750.1">
    <property type="nucleotide sequence ID" value="NZ_SBIP01000002.1"/>
</dbReference>
<organism evidence="3 4">
    <name type="scientific">Neorhizobium lilium</name>
    <dbReference type="NCBI Taxonomy" id="2503024"/>
    <lineage>
        <taxon>Bacteria</taxon>
        <taxon>Pseudomonadati</taxon>
        <taxon>Pseudomonadota</taxon>
        <taxon>Alphaproteobacteria</taxon>
        <taxon>Hyphomicrobiales</taxon>
        <taxon>Rhizobiaceae</taxon>
        <taxon>Rhizobium/Agrobacterium group</taxon>
        <taxon>Neorhizobium</taxon>
    </lineage>
</organism>
<dbReference type="AlphaFoldDB" id="A0A444LK83"/>
<dbReference type="SUPFAM" id="SSF53756">
    <property type="entry name" value="UDP-Glycosyltransferase/glycogen phosphorylase"/>
    <property type="match status" value="1"/>
</dbReference>
<feature type="domain" description="Glycosyltransferase subfamily 4-like N-terminal" evidence="2">
    <location>
        <begin position="16"/>
        <end position="175"/>
    </location>
</feature>
<dbReference type="InterPro" id="IPR028098">
    <property type="entry name" value="Glyco_trans_4-like_N"/>
</dbReference>
<proteinExistence type="predicted"/>
<dbReference type="Proteomes" id="UP000287687">
    <property type="component" value="Unassembled WGS sequence"/>
</dbReference>
<name>A0A444LK83_9HYPH</name>
<dbReference type="EMBL" id="SBIP01000002">
    <property type="protein sequence ID" value="RWX79409.1"/>
    <property type="molecule type" value="Genomic_DNA"/>
</dbReference>
<sequence>MRILRIISDVDPRAGGPVEGLRLSSMALAEMGHETEVVCLDDPQAAYVSSFPFPVHACGPVARKYGYTPALSRWILANGHRFDAAAVHGLWNHASIGGWQGLRRAKLPYVVFTHGMMDPWFKQTAPLKHWAKQAFWLAWQGKVLRDAQAVLFTSEEERRQARGIFWGYDYAERVVAYGSSGPSADAQGEIAAFHARLPEVSGKRFLLFLSRIHSKKGCDLLLEAFASVAGKYPDVDLVIAGPDQVGLKALLMERAEKAGLTARIHWPGMLSGPAKWGAFRAAEAFVLPSHQENFGIVVAEAMACGTPVLITDKVNIWRQVEASGGGLVRPDTLTGITDLLMAWFDLAGERRDEMRYAARLGFERHFRADVAARDLADALQLAAGKKAA</sequence>
<dbReference type="GO" id="GO:0016757">
    <property type="term" value="F:glycosyltransferase activity"/>
    <property type="evidence" value="ECO:0007669"/>
    <property type="project" value="InterPro"/>
</dbReference>
<protein>
    <submittedName>
        <fullName evidence="3">Glycosyltransferase</fullName>
    </submittedName>
</protein>
<feature type="domain" description="Glycosyl transferase family 1" evidence="1">
    <location>
        <begin position="193"/>
        <end position="359"/>
    </location>
</feature>
<dbReference type="PANTHER" id="PTHR45947">
    <property type="entry name" value="SULFOQUINOVOSYL TRANSFERASE SQD2"/>
    <property type="match status" value="1"/>
</dbReference>
<dbReference type="InterPro" id="IPR050194">
    <property type="entry name" value="Glycosyltransferase_grp1"/>
</dbReference>
<dbReference type="PANTHER" id="PTHR45947:SF3">
    <property type="entry name" value="SULFOQUINOVOSYL TRANSFERASE SQD2"/>
    <property type="match status" value="1"/>
</dbReference>
<dbReference type="Pfam" id="PF00534">
    <property type="entry name" value="Glycos_transf_1"/>
    <property type="match status" value="1"/>
</dbReference>
<comment type="caution">
    <text evidence="3">The sequence shown here is derived from an EMBL/GenBank/DDBJ whole genome shotgun (WGS) entry which is preliminary data.</text>
</comment>
<dbReference type="Pfam" id="PF13579">
    <property type="entry name" value="Glyco_trans_4_4"/>
    <property type="match status" value="1"/>
</dbReference>
<keyword evidence="3" id="KW-0808">Transferase</keyword>
<evidence type="ECO:0000259" key="2">
    <source>
        <dbReference type="Pfam" id="PF13579"/>
    </source>
</evidence>
<evidence type="ECO:0000259" key="1">
    <source>
        <dbReference type="Pfam" id="PF00534"/>
    </source>
</evidence>
<evidence type="ECO:0000313" key="4">
    <source>
        <dbReference type="Proteomes" id="UP000287687"/>
    </source>
</evidence>
<keyword evidence="4" id="KW-1185">Reference proteome</keyword>
<dbReference type="Gene3D" id="3.40.50.2000">
    <property type="entry name" value="Glycogen Phosphorylase B"/>
    <property type="match status" value="2"/>
</dbReference>